<evidence type="ECO:0000313" key="5">
    <source>
        <dbReference type="EMBL" id="OPJ58728.1"/>
    </source>
</evidence>
<dbReference type="OrthoDB" id="5405937at2"/>
<evidence type="ECO:0000313" key="4">
    <source>
        <dbReference type="EMBL" id="MVX66888.1"/>
    </source>
</evidence>
<dbReference type="Proteomes" id="UP000191056">
    <property type="component" value="Unassembled WGS sequence"/>
</dbReference>
<evidence type="ECO:0000256" key="2">
    <source>
        <dbReference type="PIRSR" id="PIRSR037799-1"/>
    </source>
</evidence>
<evidence type="ECO:0000259" key="3">
    <source>
        <dbReference type="Pfam" id="PF01361"/>
    </source>
</evidence>
<dbReference type="Proteomes" id="UP000656077">
    <property type="component" value="Unassembled WGS sequence"/>
</dbReference>
<evidence type="ECO:0000256" key="1">
    <source>
        <dbReference type="ARBA" id="ARBA00023235"/>
    </source>
</evidence>
<dbReference type="SUPFAM" id="SSF55331">
    <property type="entry name" value="Tautomerase/MIF"/>
    <property type="match status" value="1"/>
</dbReference>
<accession>A0A1V4IFE6</accession>
<dbReference type="STRING" id="225345.CLCHR_37510"/>
<evidence type="ECO:0000313" key="6">
    <source>
        <dbReference type="Proteomes" id="UP000191056"/>
    </source>
</evidence>
<keyword evidence="6" id="KW-1185">Reference proteome</keyword>
<dbReference type="RefSeq" id="WP_079441411.1">
    <property type="nucleotide sequence ID" value="NZ_JBLZIA010000003.1"/>
</dbReference>
<reference evidence="4" key="2">
    <citation type="submission" date="2019-12" db="EMBL/GenBank/DDBJ databases">
        <title>Microbes associate with the intestines of laboratory mice.</title>
        <authorList>
            <person name="Navarre W."/>
            <person name="Wong E."/>
        </authorList>
    </citation>
    <scope>NUCLEOTIDE SEQUENCE</scope>
    <source>
        <strain evidence="4">NM79_F5</strain>
    </source>
</reference>
<dbReference type="GO" id="GO:0016862">
    <property type="term" value="F:intramolecular oxidoreductase activity, interconverting keto- and enol-groups"/>
    <property type="evidence" value="ECO:0007669"/>
    <property type="project" value="InterPro"/>
</dbReference>
<dbReference type="EMBL" id="MZGT01000061">
    <property type="protein sequence ID" value="OPJ58728.1"/>
    <property type="molecule type" value="Genomic_DNA"/>
</dbReference>
<dbReference type="AlphaFoldDB" id="A0A1V4IFE6"/>
<dbReference type="InterPro" id="IPR014347">
    <property type="entry name" value="Tautomerase/MIF_sf"/>
</dbReference>
<dbReference type="InterPro" id="IPR004370">
    <property type="entry name" value="4-OT-like_dom"/>
</dbReference>
<comment type="caution">
    <text evidence="5">The sequence shown here is derived from an EMBL/GenBank/DDBJ whole genome shotgun (WGS) entry which is preliminary data.</text>
</comment>
<feature type="domain" description="4-oxalocrotonate tautomerase-like" evidence="3">
    <location>
        <begin position="2"/>
        <end position="52"/>
    </location>
</feature>
<keyword evidence="1 5" id="KW-0413">Isomerase</keyword>
<dbReference type="PIRSF" id="PIRSF037799">
    <property type="entry name" value="Tautomer_YdcE_prd"/>
    <property type="match status" value="1"/>
</dbReference>
<reference evidence="5 6" key="1">
    <citation type="submission" date="2017-03" db="EMBL/GenBank/DDBJ databases">
        <title>Genome sequence of Clostridium chromiireducens DSM 23318.</title>
        <authorList>
            <person name="Poehlein A."/>
            <person name="Daniel R."/>
        </authorList>
    </citation>
    <scope>NUCLEOTIDE SEQUENCE [LARGE SCALE GENOMIC DNA]</scope>
    <source>
        <strain evidence="5 6">DSM 23318</strain>
    </source>
</reference>
<name>A0A1V4IFE6_9CLOT</name>
<organism evidence="5 6">
    <name type="scientific">Clostridium chromiireducens</name>
    <dbReference type="NCBI Taxonomy" id="225345"/>
    <lineage>
        <taxon>Bacteria</taxon>
        <taxon>Bacillati</taxon>
        <taxon>Bacillota</taxon>
        <taxon>Clostridia</taxon>
        <taxon>Eubacteriales</taxon>
        <taxon>Clostridiaceae</taxon>
        <taxon>Clostridium</taxon>
    </lineage>
</organism>
<sequence length="81" mass="9281">MPHVVVKLYPGRSEDQKINLAEKITSVVSESLNLSESSISVAIEEISRDDWAKEVYKKDIIENEKSLYKRPGYKPSEDELK</sequence>
<proteinExistence type="predicted"/>
<dbReference type="EC" id="5.3.2.-" evidence="5"/>
<dbReference type="InterPro" id="IPR017284">
    <property type="entry name" value="Tautomerase_PptA"/>
</dbReference>
<protein>
    <submittedName>
        <fullName evidence="4">4-oxalocrotonate tautomerase</fullName>
    </submittedName>
    <submittedName>
        <fullName evidence="5">Tautomerase PptA</fullName>
        <ecNumber evidence="5">5.3.2.-</ecNumber>
    </submittedName>
</protein>
<dbReference type="EMBL" id="WSRQ01000078">
    <property type="protein sequence ID" value="MVX66888.1"/>
    <property type="molecule type" value="Genomic_DNA"/>
</dbReference>
<dbReference type="Pfam" id="PF01361">
    <property type="entry name" value="Tautomerase"/>
    <property type="match status" value="1"/>
</dbReference>
<dbReference type="GO" id="GO:0005737">
    <property type="term" value="C:cytoplasm"/>
    <property type="evidence" value="ECO:0007669"/>
    <property type="project" value="InterPro"/>
</dbReference>
<feature type="active site" description="Proton acceptor; via imino nitrogen" evidence="2">
    <location>
        <position position="2"/>
    </location>
</feature>
<dbReference type="Gene3D" id="3.30.429.10">
    <property type="entry name" value="Macrophage Migration Inhibitory Factor"/>
    <property type="match status" value="1"/>
</dbReference>
<gene>
    <name evidence="5" type="primary">pptA</name>
    <name evidence="5" type="ORF">CLCHR_37510</name>
    <name evidence="4" type="ORF">GKZ28_24835</name>
</gene>